<organism evidence="5 6">
    <name type="scientific">Kaistia geumhonensis</name>
    <dbReference type="NCBI Taxonomy" id="410839"/>
    <lineage>
        <taxon>Bacteria</taxon>
        <taxon>Pseudomonadati</taxon>
        <taxon>Pseudomonadota</taxon>
        <taxon>Alphaproteobacteria</taxon>
        <taxon>Hyphomicrobiales</taxon>
        <taxon>Kaistiaceae</taxon>
        <taxon>Kaistia</taxon>
    </lineage>
</organism>
<keyword evidence="3" id="KW-0804">Transcription</keyword>
<dbReference type="InterPro" id="IPR050204">
    <property type="entry name" value="AraC_XylS_family_regulators"/>
</dbReference>
<dbReference type="InterPro" id="IPR020449">
    <property type="entry name" value="Tscrpt_reg_AraC-type_HTH"/>
</dbReference>
<evidence type="ECO:0000313" key="6">
    <source>
        <dbReference type="Proteomes" id="UP001223743"/>
    </source>
</evidence>
<protein>
    <submittedName>
        <fullName evidence="5">Transcriptional regulator GlxA family with amidase domain</fullName>
    </submittedName>
</protein>
<dbReference type="SUPFAM" id="SSF46689">
    <property type="entry name" value="Homeodomain-like"/>
    <property type="match status" value="2"/>
</dbReference>
<dbReference type="InterPro" id="IPR009057">
    <property type="entry name" value="Homeodomain-like_sf"/>
</dbReference>
<dbReference type="Pfam" id="PF12833">
    <property type="entry name" value="HTH_18"/>
    <property type="match status" value="1"/>
</dbReference>
<dbReference type="InterPro" id="IPR029062">
    <property type="entry name" value="Class_I_gatase-like"/>
</dbReference>
<name>A0ABU0M789_9HYPH</name>
<keyword evidence="6" id="KW-1185">Reference proteome</keyword>
<dbReference type="PANTHER" id="PTHR46796">
    <property type="entry name" value="HTH-TYPE TRANSCRIPTIONAL ACTIVATOR RHAS-RELATED"/>
    <property type="match status" value="1"/>
</dbReference>
<dbReference type="SUPFAM" id="SSF52317">
    <property type="entry name" value="Class I glutamine amidotransferase-like"/>
    <property type="match status" value="1"/>
</dbReference>
<proteinExistence type="predicted"/>
<dbReference type="PROSITE" id="PS01124">
    <property type="entry name" value="HTH_ARAC_FAMILY_2"/>
    <property type="match status" value="1"/>
</dbReference>
<feature type="domain" description="HTH araC/xylS-type" evidence="4">
    <location>
        <begin position="226"/>
        <end position="324"/>
    </location>
</feature>
<dbReference type="Proteomes" id="UP001223743">
    <property type="component" value="Unassembled WGS sequence"/>
</dbReference>
<dbReference type="PROSITE" id="PS00041">
    <property type="entry name" value="HTH_ARAC_FAMILY_1"/>
    <property type="match status" value="1"/>
</dbReference>
<evidence type="ECO:0000313" key="5">
    <source>
        <dbReference type="EMBL" id="MDQ0516690.1"/>
    </source>
</evidence>
<evidence type="ECO:0000256" key="3">
    <source>
        <dbReference type="ARBA" id="ARBA00023163"/>
    </source>
</evidence>
<dbReference type="Gene3D" id="3.40.50.880">
    <property type="match status" value="1"/>
</dbReference>
<comment type="caution">
    <text evidence="5">The sequence shown here is derived from an EMBL/GenBank/DDBJ whole genome shotgun (WGS) entry which is preliminary data.</text>
</comment>
<keyword evidence="2" id="KW-0238">DNA-binding</keyword>
<dbReference type="RefSeq" id="WP_266279279.1">
    <property type="nucleotide sequence ID" value="NZ_JAPKNF010000001.1"/>
</dbReference>
<keyword evidence="1" id="KW-0805">Transcription regulation</keyword>
<dbReference type="EMBL" id="JAUSWJ010000001">
    <property type="protein sequence ID" value="MDQ0516690.1"/>
    <property type="molecule type" value="Genomic_DNA"/>
</dbReference>
<evidence type="ECO:0000256" key="2">
    <source>
        <dbReference type="ARBA" id="ARBA00023125"/>
    </source>
</evidence>
<accession>A0ABU0M789</accession>
<dbReference type="Gene3D" id="1.10.10.60">
    <property type="entry name" value="Homeodomain-like"/>
    <property type="match status" value="2"/>
</dbReference>
<reference evidence="5 6" key="1">
    <citation type="submission" date="2023-07" db="EMBL/GenBank/DDBJ databases">
        <title>Genomic Encyclopedia of Type Strains, Phase IV (KMG-IV): sequencing the most valuable type-strain genomes for metagenomic binning, comparative biology and taxonomic classification.</title>
        <authorList>
            <person name="Goeker M."/>
        </authorList>
    </citation>
    <scope>NUCLEOTIDE SEQUENCE [LARGE SCALE GENOMIC DNA]</scope>
    <source>
        <strain evidence="5 6">B1-1</strain>
    </source>
</reference>
<evidence type="ECO:0000256" key="1">
    <source>
        <dbReference type="ARBA" id="ARBA00023015"/>
    </source>
</evidence>
<sequence length="332" mass="35352">MTASARHPEIGILVYPGVQLAAVHGLTDLLTIAANLDAASGTGRGLSITHWSAGPAGVAPDRGERDDRARPIALVVPPTLSDLPEPQTIDAIGRFLRAEHGRGVELVSVCSGVFLVAASGLLEGRIVSTHPGCARELARTFPTILVDTDARMIAHPGILTAGGFMAWVDVGLLLIGRLLGEAVEAETARFALAGRTAEAPPPPSADLELLRADLEPLRAHGDAAIRKAQEHVHLRDGRDVTLAAMASAAGLERRTFLRRFQSATGLTPIEYCRAVRIARAREFVEDGHLPLKRIAEKLGYADVSAFAKAFRRAYGTPPGLYRKERSAEASAR</sequence>
<dbReference type="PRINTS" id="PR00032">
    <property type="entry name" value="HTHARAC"/>
</dbReference>
<dbReference type="SMART" id="SM00342">
    <property type="entry name" value="HTH_ARAC"/>
    <property type="match status" value="1"/>
</dbReference>
<evidence type="ECO:0000259" key="4">
    <source>
        <dbReference type="PROSITE" id="PS01124"/>
    </source>
</evidence>
<dbReference type="InterPro" id="IPR018060">
    <property type="entry name" value="HTH_AraC"/>
</dbReference>
<gene>
    <name evidence="5" type="ORF">QO015_002303</name>
</gene>
<dbReference type="InterPro" id="IPR018062">
    <property type="entry name" value="HTH_AraC-typ_CS"/>
</dbReference>